<sequence length="264" mass="30212">MEIIENIKLFFKNHNYAWRYKLIWCLPFLILLASFDWITKIIVSSKMEYLAQPTAFIPGLLKFQYIINPGAALSMNAGKPSVAIALAALVTIALIIVWIFCYPKFWTQSVNLMLAGSLANLLGRAWAPTIPQNAGKDGGIKGGVVDFLQWDFDFFGLTDYTFNIADVYVNVAVGLLVIALIIFIVQEIILGFYKKQGDLYDLYQNFKEDLKLLESKYLQSVKKQPIKVQFKMFQDYLANGKKIRSDWKQTKMDFKNKNSKENSN</sequence>
<dbReference type="PRINTS" id="PR00781">
    <property type="entry name" value="LIPOSIGPTASE"/>
</dbReference>
<feature type="transmembrane region" description="Helical" evidence="9">
    <location>
        <begin position="82"/>
        <end position="102"/>
    </location>
</feature>
<reference evidence="11 12" key="1">
    <citation type="submission" date="2019-11" db="EMBL/GenBank/DDBJ databases">
        <title>Complete genome sequence of Spiroplasma tabanidicola TAUS-1 (DSM 22603).</title>
        <authorList>
            <person name="Huang C.-T."/>
            <person name="Lin Y.-C."/>
            <person name="Kuo C.-H."/>
        </authorList>
    </citation>
    <scope>NUCLEOTIDE SEQUENCE [LARGE SCALE GENOMIC DNA]</scope>
    <source>
        <strain evidence="11 12">TAUS-1</strain>
    </source>
</reference>
<keyword evidence="8 9" id="KW-0472">Membrane</keyword>
<keyword evidence="7 9" id="KW-1133">Transmembrane helix</keyword>
<keyword evidence="2 9" id="KW-1003">Cell membrane</keyword>
<dbReference type="HAMAP" id="MF_00161">
    <property type="entry name" value="LspA"/>
    <property type="match status" value="1"/>
</dbReference>
<keyword evidence="5 9" id="KW-0064">Aspartyl protease</keyword>
<keyword evidence="12" id="KW-1185">Reference proteome</keyword>
<dbReference type="KEGG" id="stab:STABA_v1c07810"/>
<comment type="subcellular location">
    <subcellularLocation>
        <location evidence="9">Cell membrane</location>
        <topology evidence="9">Multi-pass membrane protein</topology>
    </subcellularLocation>
</comment>
<comment type="similarity">
    <text evidence="1 9 10">Belongs to the peptidase A8 family.</text>
</comment>
<comment type="pathway">
    <text evidence="9">Protein modification; lipoprotein biosynthesis (signal peptide cleavage).</text>
</comment>
<gene>
    <name evidence="11" type="primary">lsp</name>
    <name evidence="9" type="synonym">lspA</name>
    <name evidence="11" type="ORF">STABA_v1c07810</name>
</gene>
<evidence type="ECO:0000256" key="3">
    <source>
        <dbReference type="ARBA" id="ARBA00022670"/>
    </source>
</evidence>
<evidence type="ECO:0000256" key="2">
    <source>
        <dbReference type="ARBA" id="ARBA00022475"/>
    </source>
</evidence>
<dbReference type="Proteomes" id="UP000424468">
    <property type="component" value="Chromosome"/>
</dbReference>
<dbReference type="OrthoDB" id="398591at2"/>
<dbReference type="InterPro" id="IPR001872">
    <property type="entry name" value="Peptidase_A8"/>
</dbReference>
<dbReference type="GO" id="GO:0006508">
    <property type="term" value="P:proteolysis"/>
    <property type="evidence" value="ECO:0007669"/>
    <property type="project" value="UniProtKB-KW"/>
</dbReference>
<evidence type="ECO:0000256" key="10">
    <source>
        <dbReference type="RuleBase" id="RU004181"/>
    </source>
</evidence>
<evidence type="ECO:0000256" key="6">
    <source>
        <dbReference type="ARBA" id="ARBA00022801"/>
    </source>
</evidence>
<evidence type="ECO:0000256" key="4">
    <source>
        <dbReference type="ARBA" id="ARBA00022692"/>
    </source>
</evidence>
<evidence type="ECO:0000313" key="12">
    <source>
        <dbReference type="Proteomes" id="UP000424468"/>
    </source>
</evidence>
<protein>
    <recommendedName>
        <fullName evidence="9">Lipoprotein signal peptidase</fullName>
        <ecNumber evidence="9">3.4.23.36</ecNumber>
    </recommendedName>
    <alternativeName>
        <fullName evidence="9">Prolipoprotein signal peptidase</fullName>
    </alternativeName>
    <alternativeName>
        <fullName evidence="9">Signal peptidase II</fullName>
        <shortName evidence="9">SPase II</shortName>
    </alternativeName>
</protein>
<evidence type="ECO:0000256" key="7">
    <source>
        <dbReference type="ARBA" id="ARBA00022989"/>
    </source>
</evidence>
<dbReference type="EMBL" id="CP046276">
    <property type="protein sequence ID" value="QGS52137.1"/>
    <property type="molecule type" value="Genomic_DNA"/>
</dbReference>
<organism evidence="11 12">
    <name type="scientific">Spiroplasma tabanidicola</name>
    <dbReference type="NCBI Taxonomy" id="324079"/>
    <lineage>
        <taxon>Bacteria</taxon>
        <taxon>Bacillati</taxon>
        <taxon>Mycoplasmatota</taxon>
        <taxon>Mollicutes</taxon>
        <taxon>Entomoplasmatales</taxon>
        <taxon>Spiroplasmataceae</taxon>
        <taxon>Spiroplasma</taxon>
    </lineage>
</organism>
<comment type="caution">
    <text evidence="9">Lacks conserved residue(s) required for the propagation of feature annotation.</text>
</comment>
<evidence type="ECO:0000313" key="11">
    <source>
        <dbReference type="EMBL" id="QGS52137.1"/>
    </source>
</evidence>
<keyword evidence="6 9" id="KW-0378">Hydrolase</keyword>
<feature type="active site" evidence="9">
    <location>
        <position position="166"/>
    </location>
</feature>
<dbReference type="GO" id="GO:0005886">
    <property type="term" value="C:plasma membrane"/>
    <property type="evidence" value="ECO:0007669"/>
    <property type="project" value="UniProtKB-SubCell"/>
</dbReference>
<evidence type="ECO:0000256" key="5">
    <source>
        <dbReference type="ARBA" id="ARBA00022750"/>
    </source>
</evidence>
<feature type="transmembrane region" description="Helical" evidence="9">
    <location>
        <begin position="21"/>
        <end position="43"/>
    </location>
</feature>
<dbReference type="GO" id="GO:0004190">
    <property type="term" value="F:aspartic-type endopeptidase activity"/>
    <property type="evidence" value="ECO:0007669"/>
    <property type="project" value="UniProtKB-UniRule"/>
</dbReference>
<feature type="active site" evidence="9">
    <location>
        <position position="146"/>
    </location>
</feature>
<name>A0A6I6C5K8_9MOLU</name>
<keyword evidence="11" id="KW-0449">Lipoprotein</keyword>
<proteinExistence type="inferred from homology"/>
<keyword evidence="3 9" id="KW-0645">Protease</keyword>
<dbReference type="PANTHER" id="PTHR33695:SF1">
    <property type="entry name" value="LIPOPROTEIN SIGNAL PEPTIDASE"/>
    <property type="match status" value="1"/>
</dbReference>
<keyword evidence="4 9" id="KW-0812">Transmembrane</keyword>
<dbReference type="AlphaFoldDB" id="A0A6I6C5K8"/>
<comment type="catalytic activity">
    <reaction evidence="9">
        <text>Release of signal peptides from bacterial membrane prolipoproteins. Hydrolyzes -Xaa-Yaa-Zaa-|-(S,diacylglyceryl)Cys-, in which Xaa is hydrophobic (preferably Leu), and Yaa (Ala or Ser) and Zaa (Gly or Ala) have small, neutral side chains.</text>
        <dbReference type="EC" id="3.4.23.36"/>
    </reaction>
</comment>
<feature type="transmembrane region" description="Helical" evidence="9">
    <location>
        <begin position="167"/>
        <end position="185"/>
    </location>
</feature>
<comment type="function">
    <text evidence="9">This protein specifically catalyzes the removal of signal peptides from prolipoproteins.</text>
</comment>
<dbReference type="UniPathway" id="UPA00665"/>
<evidence type="ECO:0000256" key="8">
    <source>
        <dbReference type="ARBA" id="ARBA00023136"/>
    </source>
</evidence>
<dbReference type="EC" id="3.4.23.36" evidence="9"/>
<dbReference type="RefSeq" id="WP_156006792.1">
    <property type="nucleotide sequence ID" value="NZ_CP046276.1"/>
</dbReference>
<evidence type="ECO:0000256" key="1">
    <source>
        <dbReference type="ARBA" id="ARBA00006139"/>
    </source>
</evidence>
<accession>A0A6I6C5K8</accession>
<evidence type="ECO:0000256" key="9">
    <source>
        <dbReference type="HAMAP-Rule" id="MF_00161"/>
    </source>
</evidence>
<dbReference type="Pfam" id="PF01252">
    <property type="entry name" value="Peptidase_A8"/>
    <property type="match status" value="1"/>
</dbReference>
<dbReference type="PANTHER" id="PTHR33695">
    <property type="entry name" value="LIPOPROTEIN SIGNAL PEPTIDASE"/>
    <property type="match status" value="1"/>
</dbReference>